<keyword evidence="6" id="KW-0472">Membrane</keyword>
<evidence type="ECO:0000313" key="8">
    <source>
        <dbReference type="EMBL" id="GAA3910595.1"/>
    </source>
</evidence>
<organism evidence="8 9">
    <name type="scientific">Litoribacillus peritrichatus</name>
    <dbReference type="NCBI Taxonomy" id="718191"/>
    <lineage>
        <taxon>Bacteria</taxon>
        <taxon>Pseudomonadati</taxon>
        <taxon>Pseudomonadota</taxon>
        <taxon>Gammaproteobacteria</taxon>
        <taxon>Oceanospirillales</taxon>
        <taxon>Oceanospirillaceae</taxon>
        <taxon>Litoribacillus</taxon>
    </lineage>
</organism>
<name>A0ABP7LZH8_9GAMM</name>
<dbReference type="PANTHER" id="PTHR35093">
    <property type="entry name" value="OUTER MEMBRANE PROTEIN NMB0088-RELATED"/>
    <property type="match status" value="1"/>
</dbReference>
<protein>
    <submittedName>
        <fullName evidence="8">Outer membrane protein transport protein</fullName>
    </submittedName>
</protein>
<keyword evidence="9" id="KW-1185">Reference proteome</keyword>
<keyword evidence="5" id="KW-0732">Signal</keyword>
<evidence type="ECO:0000256" key="6">
    <source>
        <dbReference type="ARBA" id="ARBA00023136"/>
    </source>
</evidence>
<dbReference type="RefSeq" id="WP_344794450.1">
    <property type="nucleotide sequence ID" value="NZ_BAABBN010000003.1"/>
</dbReference>
<evidence type="ECO:0000256" key="1">
    <source>
        <dbReference type="ARBA" id="ARBA00004571"/>
    </source>
</evidence>
<evidence type="ECO:0000256" key="2">
    <source>
        <dbReference type="ARBA" id="ARBA00008163"/>
    </source>
</evidence>
<gene>
    <name evidence="8" type="ORF">GCM10022277_01520</name>
</gene>
<keyword evidence="3" id="KW-1134">Transmembrane beta strand</keyword>
<evidence type="ECO:0000256" key="7">
    <source>
        <dbReference type="ARBA" id="ARBA00023237"/>
    </source>
</evidence>
<dbReference type="EMBL" id="BAABBN010000003">
    <property type="protein sequence ID" value="GAA3910595.1"/>
    <property type="molecule type" value="Genomic_DNA"/>
</dbReference>
<evidence type="ECO:0000256" key="3">
    <source>
        <dbReference type="ARBA" id="ARBA00022452"/>
    </source>
</evidence>
<evidence type="ECO:0000256" key="4">
    <source>
        <dbReference type="ARBA" id="ARBA00022692"/>
    </source>
</evidence>
<dbReference type="SUPFAM" id="SSF56935">
    <property type="entry name" value="Porins"/>
    <property type="match status" value="1"/>
</dbReference>
<keyword evidence="4" id="KW-0812">Transmembrane</keyword>
<sequence>MKSKLSYMLPLVVTAFLCPKLSYGQMGTNLTISPHARSLGNAVTANPEGVVESIHFNPAGLTKLDGRQLELSVTNAYLRLGAKFDAPADYEILGLDEEDDPVANTKSLTNQLALYAPLVGYQSPNLPVTALPSAGISIQPPGSKFSFGNGVYVPFGFGYKRDGNDPGAFQGEEVALTRVTYFSPAIGYKYNDELSFGASFNMSYQSVYLQQDMRTPNILVAMADILQDAFGCEEGGGGSDPLAPLITLCGGRVGPFRPAGELTLELEERLSPTYNLGVLWEPTDWFSWGLGYQSESKMTLSGKYTLDYTDDFAGFWQSFNSSIFGAITGAIFNLPRGVDKDYGNAKMDLTYPKHIQTGIKLDLTPNHTLTFDVGYADYDEWDAFVVEFDRSLDITGAGQILSSANVGARSIKIPLEYQSVWSWGVGFEHRITSRLRTRLGYEPRKSSIPDHRRNILAPLGDVHMFSTGIGYSWDKDTELSFDFTFMQSKEYIPANTSDGLNELSVTNLVYNPYAGLDVETKLTLVLAGMSFRTKF</sequence>
<comment type="subcellular location">
    <subcellularLocation>
        <location evidence="1">Cell outer membrane</location>
        <topology evidence="1">Multi-pass membrane protein</topology>
    </subcellularLocation>
</comment>
<comment type="caution">
    <text evidence="8">The sequence shown here is derived from an EMBL/GenBank/DDBJ whole genome shotgun (WGS) entry which is preliminary data.</text>
</comment>
<reference evidence="9" key="1">
    <citation type="journal article" date="2019" name="Int. J. Syst. Evol. Microbiol.">
        <title>The Global Catalogue of Microorganisms (GCM) 10K type strain sequencing project: providing services to taxonomists for standard genome sequencing and annotation.</title>
        <authorList>
            <consortium name="The Broad Institute Genomics Platform"/>
            <consortium name="The Broad Institute Genome Sequencing Center for Infectious Disease"/>
            <person name="Wu L."/>
            <person name="Ma J."/>
        </authorList>
    </citation>
    <scope>NUCLEOTIDE SEQUENCE [LARGE SCALE GENOMIC DNA]</scope>
    <source>
        <strain evidence="9">JCM 17551</strain>
    </source>
</reference>
<dbReference type="Pfam" id="PF03349">
    <property type="entry name" value="Toluene_X"/>
    <property type="match status" value="1"/>
</dbReference>
<dbReference type="PANTHER" id="PTHR35093:SF8">
    <property type="entry name" value="OUTER MEMBRANE PROTEIN NMB0088-RELATED"/>
    <property type="match status" value="1"/>
</dbReference>
<dbReference type="Gene3D" id="2.40.160.60">
    <property type="entry name" value="Outer membrane protein transport protein (OMPP1/FadL/TodX)"/>
    <property type="match status" value="1"/>
</dbReference>
<proteinExistence type="inferred from homology"/>
<dbReference type="InterPro" id="IPR005017">
    <property type="entry name" value="OMPP1/FadL/TodX"/>
</dbReference>
<keyword evidence="7" id="KW-0998">Cell outer membrane</keyword>
<accession>A0ABP7LZH8</accession>
<dbReference type="Proteomes" id="UP001501565">
    <property type="component" value="Unassembled WGS sequence"/>
</dbReference>
<comment type="similarity">
    <text evidence="2">Belongs to the OmpP1/FadL family.</text>
</comment>
<evidence type="ECO:0000256" key="5">
    <source>
        <dbReference type="ARBA" id="ARBA00022729"/>
    </source>
</evidence>
<evidence type="ECO:0000313" key="9">
    <source>
        <dbReference type="Proteomes" id="UP001501565"/>
    </source>
</evidence>